<evidence type="ECO:0000259" key="5">
    <source>
        <dbReference type="PROSITE" id="PS50089"/>
    </source>
</evidence>
<dbReference type="GO" id="GO:0008270">
    <property type="term" value="F:zinc ion binding"/>
    <property type="evidence" value="ECO:0007669"/>
    <property type="project" value="UniProtKB-KW"/>
</dbReference>
<keyword evidence="1" id="KW-0479">Metal-binding</keyword>
<comment type="caution">
    <text evidence="6">The sequence shown here is derived from an EMBL/GenBank/DDBJ whole genome shotgun (WGS) entry which is preliminary data.</text>
</comment>
<dbReference type="SMART" id="SM00184">
    <property type="entry name" value="RING"/>
    <property type="match status" value="1"/>
</dbReference>
<gene>
    <name evidence="6" type="ORF">N0V83_000752</name>
</gene>
<dbReference type="Proteomes" id="UP001140560">
    <property type="component" value="Unassembled WGS sequence"/>
</dbReference>
<accession>A0A9W8YHB4</accession>
<dbReference type="InterPro" id="IPR001841">
    <property type="entry name" value="Znf_RING"/>
</dbReference>
<dbReference type="InterPro" id="IPR047126">
    <property type="entry name" value="RNF141-like"/>
</dbReference>
<dbReference type="EMBL" id="JAPEUY010000001">
    <property type="protein sequence ID" value="KAJ4377922.1"/>
    <property type="molecule type" value="Genomic_DNA"/>
</dbReference>
<sequence>MNESQQQRTNQGTHNLSIRGHLPLSPVNLALLGSDFLWFHRPDAHRPTAIVSRFEQNFGLLSLNRLEYRSQPSITQIPRATLRPQVHHGSDISFEYLIQTAWNTLSDENIQKLRHLCNVHRSFGVHFLTLVDAAAITPPSDRTDIMKDVVLYLDKLVRGIDHHKANIWFPNAEVDIGFQINNACTLAFAMRVLFYNARFRGHSMNRFLADIAHLRIDLKVSGISATDIFILEELARLRDLLWQKIDQLRTAFYANVAGQPISVRDASTPLANSEGMECPICLEPLTSSGVFTKPCQHGFCGGCLEAWINARQNASHNCPYCRTELFLGSDYHAKYMENLEVYARELRELQALLHHVLEAKASMEWLMLEIRLQEQFEEDMANRNDE</sequence>
<dbReference type="PROSITE" id="PS50089">
    <property type="entry name" value="ZF_RING_2"/>
    <property type="match status" value="1"/>
</dbReference>
<protein>
    <recommendedName>
        <fullName evidence="5">RING-type domain-containing protein</fullName>
    </recommendedName>
</protein>
<name>A0A9W8YHB4_9PLEO</name>
<dbReference type="Gene3D" id="3.30.40.10">
    <property type="entry name" value="Zinc/RING finger domain, C3HC4 (zinc finger)"/>
    <property type="match status" value="1"/>
</dbReference>
<reference evidence="6" key="1">
    <citation type="submission" date="2022-10" db="EMBL/GenBank/DDBJ databases">
        <title>Tapping the CABI collections for fungal endophytes: first genome assemblies for Collariella, Neodidymelliopsis, Ascochyta clinopodiicola, Didymella pomorum, Didymosphaeria variabile, Neocosmospora piperis and Neocucurbitaria cava.</title>
        <authorList>
            <person name="Hill R."/>
        </authorList>
    </citation>
    <scope>NUCLEOTIDE SEQUENCE</scope>
    <source>
        <strain evidence="6">IMI 356814</strain>
    </source>
</reference>
<dbReference type="AlphaFoldDB" id="A0A9W8YHB4"/>
<evidence type="ECO:0000256" key="2">
    <source>
        <dbReference type="ARBA" id="ARBA00022771"/>
    </source>
</evidence>
<dbReference type="PROSITE" id="PS00518">
    <property type="entry name" value="ZF_RING_1"/>
    <property type="match status" value="1"/>
</dbReference>
<dbReference type="InterPro" id="IPR017907">
    <property type="entry name" value="Znf_RING_CS"/>
</dbReference>
<dbReference type="PANTHER" id="PTHR12109">
    <property type="entry name" value="RING FINGER PROTEIN 141-RELATED"/>
    <property type="match status" value="1"/>
</dbReference>
<keyword evidence="3" id="KW-0862">Zinc</keyword>
<dbReference type="Pfam" id="PF13639">
    <property type="entry name" value="zf-RING_2"/>
    <property type="match status" value="1"/>
</dbReference>
<keyword evidence="2 4" id="KW-0863">Zinc-finger</keyword>
<organism evidence="6 7">
    <name type="scientific">Neocucurbitaria cava</name>
    <dbReference type="NCBI Taxonomy" id="798079"/>
    <lineage>
        <taxon>Eukaryota</taxon>
        <taxon>Fungi</taxon>
        <taxon>Dikarya</taxon>
        <taxon>Ascomycota</taxon>
        <taxon>Pezizomycotina</taxon>
        <taxon>Dothideomycetes</taxon>
        <taxon>Pleosporomycetidae</taxon>
        <taxon>Pleosporales</taxon>
        <taxon>Pleosporineae</taxon>
        <taxon>Cucurbitariaceae</taxon>
        <taxon>Neocucurbitaria</taxon>
    </lineage>
</organism>
<evidence type="ECO:0000313" key="6">
    <source>
        <dbReference type="EMBL" id="KAJ4377922.1"/>
    </source>
</evidence>
<evidence type="ECO:0000256" key="1">
    <source>
        <dbReference type="ARBA" id="ARBA00022723"/>
    </source>
</evidence>
<dbReference type="InterPro" id="IPR013083">
    <property type="entry name" value="Znf_RING/FYVE/PHD"/>
</dbReference>
<evidence type="ECO:0000256" key="3">
    <source>
        <dbReference type="ARBA" id="ARBA00022833"/>
    </source>
</evidence>
<dbReference type="OrthoDB" id="3800056at2759"/>
<feature type="domain" description="RING-type" evidence="5">
    <location>
        <begin position="278"/>
        <end position="322"/>
    </location>
</feature>
<dbReference type="SUPFAM" id="SSF57850">
    <property type="entry name" value="RING/U-box"/>
    <property type="match status" value="1"/>
</dbReference>
<proteinExistence type="predicted"/>
<keyword evidence="7" id="KW-1185">Reference proteome</keyword>
<evidence type="ECO:0000256" key="4">
    <source>
        <dbReference type="PROSITE-ProRule" id="PRU00175"/>
    </source>
</evidence>
<evidence type="ECO:0000313" key="7">
    <source>
        <dbReference type="Proteomes" id="UP001140560"/>
    </source>
</evidence>